<dbReference type="Proteomes" id="UP000247586">
    <property type="component" value="Chromosome"/>
</dbReference>
<dbReference type="AlphaFoldDB" id="A0A2U9ITQ4"/>
<dbReference type="GeneID" id="36834914"/>
<accession>A0A2U9ITQ4</accession>
<organism evidence="1 2">
    <name type="scientific">Metallosphaera hakonensis JCM 8857 = DSM 7519</name>
    <dbReference type="NCBI Taxonomy" id="1293036"/>
    <lineage>
        <taxon>Archaea</taxon>
        <taxon>Thermoproteota</taxon>
        <taxon>Thermoprotei</taxon>
        <taxon>Sulfolobales</taxon>
        <taxon>Sulfolobaceae</taxon>
        <taxon>Metallosphaera</taxon>
    </lineage>
</organism>
<dbReference type="KEGG" id="mhk:DFR87_06190"/>
<name>A0A2U9ITQ4_9CREN</name>
<gene>
    <name evidence="1" type="ORF">DFR87_06190</name>
</gene>
<dbReference type="RefSeq" id="WP_110369144.1">
    <property type="nucleotide sequence ID" value="NZ_BBBA01000067.1"/>
</dbReference>
<evidence type="ECO:0000313" key="1">
    <source>
        <dbReference type="EMBL" id="AWR99362.1"/>
    </source>
</evidence>
<sequence>MKRLPILMATLRILGILAIFIAPFSVHGMIPAPPGGGGPGTTWYAYEVVNKNTGVDEMIVNVTITVTQISSTEYQVSNVVITLTYKDSAEVVNTAKSYKILYQDTANPEVLVIANVTYIVPYVSTDIYNSTALIQPLLVNGNLNASHISTVYVNGVPETTTHEVNGVTLPAGSLVVVQIQ</sequence>
<reference evidence="1" key="1">
    <citation type="submission" date="2018-05" db="EMBL/GenBank/DDBJ databases">
        <title>Complete Genome Sequences of Extremely Thermoacidophilic, Metal-Mobilizing Type-Strain Members of the Archaeal Family Sulfolobaceae: Acidianus brierleyi DSM-1651T, Acidianus sulfidivorans DSM-18786T, Metallosphaera hakonensis DSM-7519T, and Metallosphaera prunae DSM-10039T.</title>
        <authorList>
            <person name="Counts J.A."/>
            <person name="Kelly R.M."/>
        </authorList>
    </citation>
    <scope>NUCLEOTIDE SEQUENCE [LARGE SCALE GENOMIC DNA]</scope>
    <source>
        <strain evidence="1">HO1-1</strain>
    </source>
</reference>
<dbReference type="EMBL" id="CP029287">
    <property type="protein sequence ID" value="AWR99362.1"/>
    <property type="molecule type" value="Genomic_DNA"/>
</dbReference>
<keyword evidence="2" id="KW-1185">Reference proteome</keyword>
<proteinExistence type="predicted"/>
<evidence type="ECO:0000313" key="2">
    <source>
        <dbReference type="Proteomes" id="UP000247586"/>
    </source>
</evidence>
<protein>
    <submittedName>
        <fullName evidence="1">Uncharacterized protein</fullName>
    </submittedName>
</protein>